<dbReference type="RefSeq" id="WP_328219290.1">
    <property type="nucleotide sequence ID" value="NZ_JARTLI010000038.1"/>
</dbReference>
<evidence type="ECO:0000259" key="2">
    <source>
        <dbReference type="Pfam" id="PF18662"/>
    </source>
</evidence>
<evidence type="ECO:0000313" key="3">
    <source>
        <dbReference type="EMBL" id="MED5053035.1"/>
    </source>
</evidence>
<dbReference type="Pfam" id="PF18662">
    <property type="entry name" value="HTH_56"/>
    <property type="match status" value="1"/>
</dbReference>
<comment type="caution">
    <text evidence="3">The sequence shown here is derived from an EMBL/GenBank/DDBJ whole genome shotgun (WGS) entry which is preliminary data.</text>
</comment>
<dbReference type="InterPro" id="IPR009270">
    <property type="entry name" value="DUF927"/>
</dbReference>
<dbReference type="InterPro" id="IPR040538">
    <property type="entry name" value="Cch_HTH"/>
</dbReference>
<proteinExistence type="predicted"/>
<evidence type="ECO:0000259" key="1">
    <source>
        <dbReference type="Pfam" id="PF06048"/>
    </source>
</evidence>
<dbReference type="EMBL" id="JARTLI010000038">
    <property type="protein sequence ID" value="MED5053035.1"/>
    <property type="molecule type" value="Genomic_DNA"/>
</dbReference>
<dbReference type="Pfam" id="PF06048">
    <property type="entry name" value="DUF927"/>
    <property type="match status" value="1"/>
</dbReference>
<organism evidence="3 4">
    <name type="scientific">Anoxybacteroides rupiense</name>
    <dbReference type="NCBI Taxonomy" id="311460"/>
    <lineage>
        <taxon>Bacteria</taxon>
        <taxon>Bacillati</taxon>
        <taxon>Bacillota</taxon>
        <taxon>Bacilli</taxon>
        <taxon>Bacillales</taxon>
        <taxon>Anoxybacillaceae</taxon>
        <taxon>Anoxybacteroides</taxon>
    </lineage>
</organism>
<sequence>MTTGKKYEEYGKDGQWRLTSKGLWVKDEDKSGKKFWRFVSKYLKITNVRQVMETNDVAFTLRYLYQGQYRTEEIIRDQLQLNEFQKLSRKGVDVIYSNVKDILQFLRIQEASAPYETVHNRMGWEEAEDQLYFKHHTIIGNNPPASTYCGDYNIEPKGTLEGWLDIIRSEVIGNTHLELALVFGFSAPVVGLLSKVKDMDTLIVHIYGNSTKGKTTAAQVAVSAFGRPSKNKKGLIKSWSATHNAIVALLRDNYGVPLVLDEASMNTLKDLTSLLYMFAENREKERMTKEGELRKQRSWSTTIISTAEHSLFQKTNENAGLRMRAFEFGNITWTSSAKNSDNLKKGLLENYGHAGIKFVRYLLQLGVEKVVERCEKWKAYCEQNLTKTEFLSRVSEKFGVFLATAEMVNESLGLSLDLESMMNVLYEVEKEAAFEREIGEKAYQYMVERVMRHSKYFRIESQKFDGNECWGKITFRDKVEVSIFPHKFEQLLKEGNFSDPKVVCKEWKQKGYLKTESGKYTNRRKVLEPSDIELRKNSGLEPLAGSKGEDRVYVMVMDKERAEEYGICKILSDKEIARMPRKKNIQEFDSDEWEEVDIGDLN</sequence>
<dbReference type="AlphaFoldDB" id="A0ABD5IZ75"/>
<accession>A0ABD5IZ75</accession>
<feature type="domain" description="Cch helix turn helix" evidence="2">
    <location>
        <begin position="438"/>
        <end position="560"/>
    </location>
</feature>
<gene>
    <name evidence="3" type="ORF">P9850_14630</name>
</gene>
<name>A0ABD5IZ75_9BACL</name>
<feature type="domain" description="DUF927" evidence="1">
    <location>
        <begin position="17"/>
        <end position="297"/>
    </location>
</feature>
<evidence type="ECO:0000313" key="4">
    <source>
        <dbReference type="Proteomes" id="UP001339962"/>
    </source>
</evidence>
<dbReference type="Proteomes" id="UP001339962">
    <property type="component" value="Unassembled WGS sequence"/>
</dbReference>
<reference evidence="3 4" key="1">
    <citation type="submission" date="2023-03" db="EMBL/GenBank/DDBJ databases">
        <title>Bacillus Genome Sequencing.</title>
        <authorList>
            <person name="Dunlap C."/>
        </authorList>
    </citation>
    <scope>NUCLEOTIDE SEQUENCE [LARGE SCALE GENOMIC DNA]</scope>
    <source>
        <strain evidence="3 4">NRS-38</strain>
    </source>
</reference>
<protein>
    <submittedName>
        <fullName evidence="3">DUF927 domain-containing protein</fullName>
    </submittedName>
</protein>